<dbReference type="Proteomes" id="UP000605986">
    <property type="component" value="Unassembled WGS sequence"/>
</dbReference>
<keyword evidence="2" id="KW-1185">Reference proteome</keyword>
<dbReference type="EMBL" id="JAADJG010000115">
    <property type="protein sequence ID" value="KAF4454850.1"/>
    <property type="molecule type" value="Genomic_DNA"/>
</dbReference>
<organism evidence="1 2">
    <name type="scientific">Fusarium austroafricanum</name>
    <dbReference type="NCBI Taxonomy" id="2364996"/>
    <lineage>
        <taxon>Eukaryota</taxon>
        <taxon>Fungi</taxon>
        <taxon>Dikarya</taxon>
        <taxon>Ascomycota</taxon>
        <taxon>Pezizomycotina</taxon>
        <taxon>Sordariomycetes</taxon>
        <taxon>Hypocreomycetidae</taxon>
        <taxon>Hypocreales</taxon>
        <taxon>Nectriaceae</taxon>
        <taxon>Fusarium</taxon>
        <taxon>Fusarium concolor species complex</taxon>
    </lineage>
</organism>
<protein>
    <submittedName>
        <fullName evidence="1">Protein kinase-like domain protein</fullName>
    </submittedName>
</protein>
<dbReference type="GO" id="GO:0016301">
    <property type="term" value="F:kinase activity"/>
    <property type="evidence" value="ECO:0007669"/>
    <property type="project" value="UniProtKB-KW"/>
</dbReference>
<evidence type="ECO:0000313" key="1">
    <source>
        <dbReference type="EMBL" id="KAF4454850.1"/>
    </source>
</evidence>
<keyword evidence="1" id="KW-0808">Transferase</keyword>
<accession>A0A8H4KRF9</accession>
<gene>
    <name evidence="1" type="ORF">F53441_2720</name>
</gene>
<proteinExistence type="predicted"/>
<sequence length="220" mass="24554">MDVSQYSAGPGAYDNLSAYQITVLFNKHGLTKSDADQFAAKLLGKPVSPTPVQGGSSYTVFSDSSNQVVQFRDLQLPEQLLDLAGQLYGDFVPACRFEGMFGSVYVYVENNFHIDENTGRITGVVDWANAKIAPFGVSLASMEVVLGIQTRAAWHFHHNHQALRKLFWDAFYDVTGNISDDDRHSMDIARLFGLFWTHGYEEKEYAISYLSTLCQVDTDS</sequence>
<dbReference type="OrthoDB" id="5598852at2759"/>
<keyword evidence="1" id="KW-0418">Kinase</keyword>
<reference evidence="1" key="1">
    <citation type="submission" date="2020-01" db="EMBL/GenBank/DDBJ databases">
        <title>Identification and distribution of gene clusters putatively required for synthesis of sphingolipid metabolism inhibitors in phylogenetically diverse species of the filamentous fungus Fusarium.</title>
        <authorList>
            <person name="Kim H.-S."/>
            <person name="Busman M."/>
            <person name="Brown D.W."/>
            <person name="Divon H."/>
            <person name="Uhlig S."/>
            <person name="Proctor R.H."/>
        </authorList>
    </citation>
    <scope>NUCLEOTIDE SEQUENCE</scope>
    <source>
        <strain evidence="1">NRRL 53441</strain>
    </source>
</reference>
<evidence type="ECO:0000313" key="2">
    <source>
        <dbReference type="Proteomes" id="UP000605986"/>
    </source>
</evidence>
<comment type="caution">
    <text evidence="1">The sequence shown here is derived from an EMBL/GenBank/DDBJ whole genome shotgun (WGS) entry which is preliminary data.</text>
</comment>
<dbReference type="AlphaFoldDB" id="A0A8H4KRF9"/>
<name>A0A8H4KRF9_9HYPO</name>